<dbReference type="InterPro" id="IPR007110">
    <property type="entry name" value="Ig-like_dom"/>
</dbReference>
<evidence type="ECO:0000313" key="22">
    <source>
        <dbReference type="Ensembl" id="ENSPTXP00000015132.1"/>
    </source>
</evidence>
<evidence type="ECO:0000256" key="10">
    <source>
        <dbReference type="ARBA" id="ARBA00022989"/>
    </source>
</evidence>
<evidence type="ECO:0000256" key="15">
    <source>
        <dbReference type="ARBA" id="ARBA00023319"/>
    </source>
</evidence>
<proteinExistence type="inferred from homology"/>
<dbReference type="InterPro" id="IPR051170">
    <property type="entry name" value="Neural/epithelial_adhesion"/>
</dbReference>
<keyword evidence="10 18" id="KW-1133">Transmembrane helix</keyword>
<feature type="domain" description="Ig-like" evidence="20">
    <location>
        <begin position="229"/>
        <end position="313"/>
    </location>
</feature>
<evidence type="ECO:0008006" key="24">
    <source>
        <dbReference type="Google" id="ProtNLM"/>
    </source>
</evidence>
<organism evidence="22 23">
    <name type="scientific">Pseudonaja textilis</name>
    <name type="common">Eastern brown snake</name>
    <dbReference type="NCBI Taxonomy" id="8673"/>
    <lineage>
        <taxon>Eukaryota</taxon>
        <taxon>Metazoa</taxon>
        <taxon>Chordata</taxon>
        <taxon>Craniata</taxon>
        <taxon>Vertebrata</taxon>
        <taxon>Euteleostomi</taxon>
        <taxon>Lepidosauria</taxon>
        <taxon>Squamata</taxon>
        <taxon>Bifurcata</taxon>
        <taxon>Unidentata</taxon>
        <taxon>Episquamata</taxon>
        <taxon>Toxicofera</taxon>
        <taxon>Serpentes</taxon>
        <taxon>Colubroidea</taxon>
        <taxon>Elapidae</taxon>
        <taxon>Hydrophiinae</taxon>
        <taxon>Pseudonaja</taxon>
    </lineage>
</organism>
<keyword evidence="11 18" id="KW-0472">Membrane</keyword>
<feature type="domain" description="Ig-like" evidence="20">
    <location>
        <begin position="137"/>
        <end position="224"/>
    </location>
</feature>
<evidence type="ECO:0000256" key="1">
    <source>
        <dbReference type="ARBA" id="ARBA00004479"/>
    </source>
</evidence>
<dbReference type="InterPro" id="IPR003599">
    <property type="entry name" value="Ig_sub"/>
</dbReference>
<dbReference type="PANTHER" id="PTHR12231">
    <property type="entry name" value="CTX-RELATED TYPE I TRANSMEMBRANE PROTEIN"/>
    <property type="match status" value="1"/>
</dbReference>
<gene>
    <name evidence="22" type="primary">ROBO3</name>
</gene>
<reference evidence="22" key="1">
    <citation type="submission" date="2025-08" db="UniProtKB">
        <authorList>
            <consortium name="Ensembl"/>
        </authorList>
    </citation>
    <scope>IDENTIFICATION</scope>
</reference>
<evidence type="ECO:0000259" key="20">
    <source>
        <dbReference type="PROSITE" id="PS50835"/>
    </source>
</evidence>
<dbReference type="GO" id="GO:0016020">
    <property type="term" value="C:membrane"/>
    <property type="evidence" value="ECO:0007669"/>
    <property type="project" value="UniProtKB-SubCell"/>
</dbReference>
<dbReference type="InterPro" id="IPR036179">
    <property type="entry name" value="Ig-like_dom_sf"/>
</dbReference>
<dbReference type="AlphaFoldDB" id="A0A670YTP9"/>
<evidence type="ECO:0000256" key="13">
    <source>
        <dbReference type="ARBA" id="ARBA00023170"/>
    </source>
</evidence>
<dbReference type="PANTHER" id="PTHR12231:SF236">
    <property type="entry name" value="ROUNDABOUT HOMOLOG 3"/>
    <property type="match status" value="1"/>
</dbReference>
<dbReference type="PROSITE" id="PS50835">
    <property type="entry name" value="IG_LIKE"/>
    <property type="match status" value="5"/>
</dbReference>
<dbReference type="SUPFAM" id="SSF49265">
    <property type="entry name" value="Fibronectin type III"/>
    <property type="match status" value="2"/>
</dbReference>
<dbReference type="SMART" id="SM00408">
    <property type="entry name" value="IGc2"/>
    <property type="match status" value="5"/>
</dbReference>
<dbReference type="SUPFAM" id="SSF48726">
    <property type="entry name" value="Immunoglobulin"/>
    <property type="match status" value="5"/>
</dbReference>
<evidence type="ECO:0000259" key="21">
    <source>
        <dbReference type="PROSITE" id="PS50853"/>
    </source>
</evidence>
<dbReference type="InterPro" id="IPR003961">
    <property type="entry name" value="FN3_dom"/>
</dbReference>
<evidence type="ECO:0000256" key="16">
    <source>
        <dbReference type="ARBA" id="ARBA00061206"/>
    </source>
</evidence>
<dbReference type="Pfam" id="PF00041">
    <property type="entry name" value="fn3"/>
    <property type="match status" value="3"/>
</dbReference>
<evidence type="ECO:0000256" key="17">
    <source>
        <dbReference type="SAM" id="MobiDB-lite"/>
    </source>
</evidence>
<feature type="chain" id="PRO_5025449412" description="Roundabout guidance receptor 3" evidence="19">
    <location>
        <begin position="26"/>
        <end position="1070"/>
    </location>
</feature>
<keyword evidence="9" id="KW-0524">Neurogenesis</keyword>
<evidence type="ECO:0000256" key="19">
    <source>
        <dbReference type="SAM" id="SignalP"/>
    </source>
</evidence>
<evidence type="ECO:0000256" key="14">
    <source>
        <dbReference type="ARBA" id="ARBA00023180"/>
    </source>
</evidence>
<comment type="similarity">
    <text evidence="16">Belongs to the immunoglobulin superfamily. ROBO family.</text>
</comment>
<dbReference type="Gene3D" id="2.60.40.10">
    <property type="entry name" value="Immunoglobulins"/>
    <property type="match status" value="8"/>
</dbReference>
<keyword evidence="15" id="KW-0393">Immunoglobulin domain</keyword>
<dbReference type="InterPro" id="IPR003598">
    <property type="entry name" value="Ig_sub2"/>
</dbReference>
<comment type="subcellular location">
    <subcellularLocation>
        <location evidence="1">Membrane</location>
        <topology evidence="1">Single-pass type I membrane protein</topology>
    </subcellularLocation>
</comment>
<keyword evidence="14" id="KW-0325">Glycoprotein</keyword>
<feature type="domain" description="Ig-like" evidence="20">
    <location>
        <begin position="35"/>
        <end position="131"/>
    </location>
</feature>
<keyword evidence="4" id="KW-0597">Phosphoprotein</keyword>
<dbReference type="CDD" id="cd07693">
    <property type="entry name" value="IgC_1_Robo"/>
    <property type="match status" value="1"/>
</dbReference>
<name>A0A670YTP9_PSETE</name>
<feature type="signal peptide" evidence="19">
    <location>
        <begin position="1"/>
        <end position="25"/>
    </location>
</feature>
<evidence type="ECO:0000256" key="2">
    <source>
        <dbReference type="ARBA" id="ARBA00022473"/>
    </source>
</evidence>
<dbReference type="InterPro" id="IPR013106">
    <property type="entry name" value="Ig_V-set"/>
</dbReference>
<feature type="domain" description="Ig-like" evidence="20">
    <location>
        <begin position="318"/>
        <end position="411"/>
    </location>
</feature>
<evidence type="ECO:0000256" key="6">
    <source>
        <dbReference type="ARBA" id="ARBA00022729"/>
    </source>
</evidence>
<dbReference type="InterPro" id="IPR013783">
    <property type="entry name" value="Ig-like_fold"/>
</dbReference>
<evidence type="ECO:0000256" key="4">
    <source>
        <dbReference type="ARBA" id="ARBA00022553"/>
    </source>
</evidence>
<dbReference type="GeneTree" id="ENSGT00940000155457"/>
<evidence type="ECO:0000256" key="3">
    <source>
        <dbReference type="ARBA" id="ARBA00022500"/>
    </source>
</evidence>
<evidence type="ECO:0000256" key="11">
    <source>
        <dbReference type="ARBA" id="ARBA00023136"/>
    </source>
</evidence>
<feature type="compositionally biased region" description="Basic and acidic residues" evidence="17">
    <location>
        <begin position="982"/>
        <end position="991"/>
    </location>
</feature>
<dbReference type="Ensembl" id="ENSPTXT00000015602.1">
    <property type="protein sequence ID" value="ENSPTXP00000015132.1"/>
    <property type="gene ID" value="ENSPTXG00000010441.1"/>
</dbReference>
<dbReference type="FunFam" id="2.60.40.10:FF:000058">
    <property type="entry name" value="roundabout homolog 2 isoform X3"/>
    <property type="match status" value="1"/>
</dbReference>
<feature type="region of interest" description="Disordered" evidence="17">
    <location>
        <begin position="611"/>
        <end position="632"/>
    </location>
</feature>
<dbReference type="SMART" id="SM00409">
    <property type="entry name" value="IG"/>
    <property type="match status" value="5"/>
</dbReference>
<dbReference type="Proteomes" id="UP000472273">
    <property type="component" value="Unplaced"/>
</dbReference>
<keyword evidence="12" id="KW-1015">Disulfide bond</keyword>
<keyword evidence="8" id="KW-0221">Differentiation</keyword>
<dbReference type="FunFam" id="2.60.40.10:FF:000055">
    <property type="entry name" value="roundabout homolog 1 isoform X2"/>
    <property type="match status" value="1"/>
</dbReference>
<feature type="transmembrane region" description="Helical" evidence="18">
    <location>
        <begin position="861"/>
        <end position="883"/>
    </location>
</feature>
<evidence type="ECO:0000256" key="9">
    <source>
        <dbReference type="ARBA" id="ARBA00022902"/>
    </source>
</evidence>
<dbReference type="GO" id="GO:0030154">
    <property type="term" value="P:cell differentiation"/>
    <property type="evidence" value="ECO:0007669"/>
    <property type="project" value="UniProtKB-KW"/>
</dbReference>
<evidence type="ECO:0000256" key="5">
    <source>
        <dbReference type="ARBA" id="ARBA00022692"/>
    </source>
</evidence>
<sequence length="1070" mass="117941">MRRRLPLWLRSLLCLWPVLLGPAAASRPRLEDSSPRIIEHPSDLIVSKGEPATLNCKAEGRPTPIIEWYKDGERVETDKEDPRSHRMLLPSGSLFFLRIVHGRRSKPDEGVYVCVARNYLGEAVSRNASLEVAILRDDFRQAPSDVVVAAGEPAVMECIPPRGHPEPTISWKKNSIRISDKEERITIRGGKLMMSNTRKSDAGMYICVATNMVGERDSEPAELVVFERPTFIKRPINQVVLAEDTVNFHCEVQGDPVPTSRWRKEEGELPRGRSEIQNDNSLRISRVNAEDEGTYTCVAENSVGKSEASGSLSVHVPPQLVTRPRDQIVTQGRTVTFQCETKGNPPPAVFWQKEGSQVLLFPSQPPQATGRFSVAPSGEMTIMDVQTSDSGYYMCQAISVAGSILAKALLEVEDVTTDRIPPIIRRGPVNQTLAIESTALLQCHVTGNPLPSIQWLKDGQRIVGSDPRMSLLDNGTLQITNLQTSDSGLYVCIATSSTGETRWSGFLAVQENGVDLQMQLPEPNLLPGPPSAPLVTDVTKNSVALIWKPNPGNGGAPISSYIIEAFSQSSGSTWQTVADDVRLEKHTVSGLNPNTIYLFLVRAVNSYGLSDPSPVSEPVRTQDVSPTRQGVDHRQVQRELGDVVVQLQEPIVLTSTTIQVTWTVDRQAQFIQGYRVMYRLKNSAWLVQDVKSPAERNTVLVDLRKGQEYEVKIRPYFDEFQGMDSEVLLVRTPEEAPSAPPQGVSVVTVGTSNSTSISISWEPPPLGEQNGIIQDYRVWCLGNESRYHINKTVDGTIRSTVLMGLIPGMIYRTEVAAATSAGIGVRSAPVIIQINQDTAPVDNGDSVSLAEQITGVVKQPAFIAGIGGACWVILMCFSVWIYCRRKKRKEMSHYTGKISSSLLPALHSSNLKGGCRWADNVSIRQCINRSGVEEWCPPLPERTYLMENIQEEECPLPPPRNDASSPANSYGQQSTATLTPSPREEKRASEDIPRLHQFEIPHLPRYELPKSAVSAYEVTFSVALTDSSPPKDLQNLYVQSLLSLFAMGSGPRLGKEGSFQADVNPLQFEC</sequence>
<feature type="domain" description="Fibronectin type-III" evidence="21">
    <location>
        <begin position="529"/>
        <end position="624"/>
    </location>
</feature>
<dbReference type="FunFam" id="2.60.40.10:FF:000026">
    <property type="entry name" value="roundabout homolog 2 isoform X1"/>
    <property type="match status" value="1"/>
</dbReference>
<feature type="domain" description="Fibronectin type-III" evidence="21">
    <location>
        <begin position="643"/>
        <end position="735"/>
    </location>
</feature>
<feature type="domain" description="Fibronectin type-III" evidence="21">
    <location>
        <begin position="740"/>
        <end position="837"/>
    </location>
</feature>
<keyword evidence="7" id="KW-0677">Repeat</keyword>
<keyword evidence="3" id="KW-0145">Chemotaxis</keyword>
<dbReference type="GO" id="GO:0007417">
    <property type="term" value="P:central nervous system development"/>
    <property type="evidence" value="ECO:0007669"/>
    <property type="project" value="UniProtKB-ARBA"/>
</dbReference>
<dbReference type="FunFam" id="2.60.40.10:FF:000065">
    <property type="entry name" value="roundabout homolog 1 isoform X3"/>
    <property type="match status" value="1"/>
</dbReference>
<keyword evidence="23" id="KW-1185">Reference proteome</keyword>
<evidence type="ECO:0000313" key="23">
    <source>
        <dbReference type="Proteomes" id="UP000472273"/>
    </source>
</evidence>
<dbReference type="Pfam" id="PF07679">
    <property type="entry name" value="I-set"/>
    <property type="match status" value="3"/>
</dbReference>
<dbReference type="GO" id="GO:0043005">
    <property type="term" value="C:neuron projection"/>
    <property type="evidence" value="ECO:0007669"/>
    <property type="project" value="TreeGrafter"/>
</dbReference>
<keyword evidence="5 18" id="KW-0812">Transmembrane</keyword>
<evidence type="ECO:0000256" key="8">
    <source>
        <dbReference type="ARBA" id="ARBA00022782"/>
    </source>
</evidence>
<evidence type="ECO:0000256" key="7">
    <source>
        <dbReference type="ARBA" id="ARBA00022737"/>
    </source>
</evidence>
<dbReference type="FunFam" id="2.60.40.10:FF:000053">
    <property type="entry name" value="Roundabout guidance receptor 1"/>
    <property type="match status" value="1"/>
</dbReference>
<dbReference type="GO" id="GO:0006935">
    <property type="term" value="P:chemotaxis"/>
    <property type="evidence" value="ECO:0007669"/>
    <property type="project" value="UniProtKB-KW"/>
</dbReference>
<feature type="domain" description="Ig-like" evidence="20">
    <location>
        <begin position="421"/>
        <end position="504"/>
    </location>
</feature>
<evidence type="ECO:0000256" key="12">
    <source>
        <dbReference type="ARBA" id="ARBA00023157"/>
    </source>
</evidence>
<dbReference type="InterPro" id="IPR013098">
    <property type="entry name" value="Ig_I-set"/>
</dbReference>
<feature type="region of interest" description="Disordered" evidence="17">
    <location>
        <begin position="953"/>
        <end position="991"/>
    </location>
</feature>
<keyword evidence="6 19" id="KW-0732">Signal</keyword>
<dbReference type="FunFam" id="2.60.40.10:FF:000043">
    <property type="entry name" value="roundabout homolog 2 isoform X2"/>
    <property type="match status" value="1"/>
</dbReference>
<dbReference type="SMART" id="SM00060">
    <property type="entry name" value="FN3"/>
    <property type="match status" value="3"/>
</dbReference>
<dbReference type="GO" id="GO:0022603">
    <property type="term" value="P:regulation of anatomical structure morphogenesis"/>
    <property type="evidence" value="ECO:0007669"/>
    <property type="project" value="UniProtKB-ARBA"/>
</dbReference>
<accession>A0A670YTP9</accession>
<feature type="compositionally biased region" description="Polar residues" evidence="17">
    <location>
        <begin position="962"/>
        <end position="980"/>
    </location>
</feature>
<protein>
    <recommendedName>
        <fullName evidence="24">Roundabout guidance receptor 3</fullName>
    </recommendedName>
</protein>
<dbReference type="CDD" id="cd00063">
    <property type="entry name" value="FN3"/>
    <property type="match status" value="3"/>
</dbReference>
<dbReference type="FunFam" id="2.60.40.10:FF:000008">
    <property type="entry name" value="roundabout homolog 2 isoform X2"/>
    <property type="match status" value="2"/>
</dbReference>
<keyword evidence="13" id="KW-0675">Receptor</keyword>
<evidence type="ECO:0000256" key="18">
    <source>
        <dbReference type="SAM" id="Phobius"/>
    </source>
</evidence>
<dbReference type="Pfam" id="PF13927">
    <property type="entry name" value="Ig_3"/>
    <property type="match status" value="2"/>
</dbReference>
<dbReference type="GO" id="GO:0051239">
    <property type="term" value="P:regulation of multicellular organismal process"/>
    <property type="evidence" value="ECO:0007669"/>
    <property type="project" value="UniProtKB-ARBA"/>
</dbReference>
<dbReference type="InterPro" id="IPR036116">
    <property type="entry name" value="FN3_sf"/>
</dbReference>
<reference evidence="22" key="2">
    <citation type="submission" date="2025-09" db="UniProtKB">
        <authorList>
            <consortium name="Ensembl"/>
        </authorList>
    </citation>
    <scope>IDENTIFICATION</scope>
</reference>
<dbReference type="PROSITE" id="PS50853">
    <property type="entry name" value="FN3"/>
    <property type="match status" value="3"/>
</dbReference>
<keyword evidence="2" id="KW-0217">Developmental protein</keyword>
<dbReference type="SMART" id="SM00406">
    <property type="entry name" value="IGv"/>
    <property type="match status" value="3"/>
</dbReference>